<dbReference type="SUPFAM" id="SSF47473">
    <property type="entry name" value="EF-hand"/>
    <property type="match status" value="1"/>
</dbReference>
<dbReference type="InterPro" id="IPR011992">
    <property type="entry name" value="EF-hand-dom_pair"/>
</dbReference>
<dbReference type="InterPro" id="IPR002048">
    <property type="entry name" value="EF_hand_dom"/>
</dbReference>
<keyword evidence="4" id="KW-1185">Reference proteome</keyword>
<dbReference type="Gene3D" id="1.10.238.10">
    <property type="entry name" value="EF-hand"/>
    <property type="match status" value="2"/>
</dbReference>
<dbReference type="AlphaFoldDB" id="A0A1I8FPF7"/>
<keyword evidence="1" id="KW-0677">Repeat</keyword>
<evidence type="ECO:0000256" key="1">
    <source>
        <dbReference type="ARBA" id="ARBA00022737"/>
    </source>
</evidence>
<dbReference type="FunFam" id="1.10.238.10:FF:000001">
    <property type="entry name" value="Calmodulin 1"/>
    <property type="match status" value="1"/>
</dbReference>
<dbReference type="GO" id="GO:0005509">
    <property type="term" value="F:calcium ion binding"/>
    <property type="evidence" value="ECO:0007669"/>
    <property type="project" value="InterPro"/>
</dbReference>
<dbReference type="PANTHER" id="PTHR23050">
    <property type="entry name" value="CALCIUM BINDING PROTEIN"/>
    <property type="match status" value="1"/>
</dbReference>
<organism evidence="4 5">
    <name type="scientific">Macrostomum lignano</name>
    <dbReference type="NCBI Taxonomy" id="282301"/>
    <lineage>
        <taxon>Eukaryota</taxon>
        <taxon>Metazoa</taxon>
        <taxon>Spiralia</taxon>
        <taxon>Lophotrochozoa</taxon>
        <taxon>Platyhelminthes</taxon>
        <taxon>Rhabditophora</taxon>
        <taxon>Macrostomorpha</taxon>
        <taxon>Macrostomida</taxon>
        <taxon>Macrostomidae</taxon>
        <taxon>Macrostomum</taxon>
    </lineage>
</organism>
<keyword evidence="2" id="KW-0106">Calcium</keyword>
<dbReference type="PROSITE" id="PS50222">
    <property type="entry name" value="EF_HAND_2"/>
    <property type="match status" value="1"/>
</dbReference>
<dbReference type="Proteomes" id="UP000095280">
    <property type="component" value="Unplaced"/>
</dbReference>
<proteinExistence type="predicted"/>
<evidence type="ECO:0000313" key="5">
    <source>
        <dbReference type="WBParaSite" id="maker-unitig_43093-snap-gene-0.2-mRNA-1"/>
    </source>
</evidence>
<feature type="domain" description="EF-hand" evidence="3">
    <location>
        <begin position="77"/>
        <end position="112"/>
    </location>
</feature>
<dbReference type="InterPro" id="IPR050145">
    <property type="entry name" value="Centrin_CML-like"/>
</dbReference>
<protein>
    <submittedName>
        <fullName evidence="5">EF-hand domain-containing protein</fullName>
    </submittedName>
</protein>
<dbReference type="WBParaSite" id="maker-unitig_43093-snap-gene-0.2-mRNA-1">
    <property type="protein sequence ID" value="maker-unitig_43093-snap-gene-0.2-mRNA-1"/>
    <property type="gene ID" value="maker-unitig_43093-snap-gene-0.2"/>
</dbReference>
<evidence type="ECO:0000313" key="4">
    <source>
        <dbReference type="Proteomes" id="UP000095280"/>
    </source>
</evidence>
<dbReference type="Pfam" id="PF13833">
    <property type="entry name" value="EF-hand_8"/>
    <property type="match status" value="1"/>
</dbReference>
<evidence type="ECO:0000259" key="3">
    <source>
        <dbReference type="PROSITE" id="PS50222"/>
    </source>
</evidence>
<evidence type="ECO:0000256" key="2">
    <source>
        <dbReference type="ARBA" id="ARBA00022837"/>
    </source>
</evidence>
<reference evidence="5" key="1">
    <citation type="submission" date="2016-11" db="UniProtKB">
        <authorList>
            <consortium name="WormBaseParasite"/>
        </authorList>
    </citation>
    <scope>IDENTIFICATION</scope>
</reference>
<name>A0A1I8FPF7_9PLAT</name>
<accession>A0A1I8FPF7</accession>
<sequence>MSSLTQEQIHEYYEAFCMYDHDGSGTIDTFGAGHHHDPRWARTSLSMSSNGLVHERSGTIDFPEFVSLMVNHVNKPVTKEEIKSAFMVFDLEKRGYITSDELRFTRLELWVAEGSLKDQGGCSGGPLKDQGGVQQCPLKDQGGCSGGGPLKGCKEARMTRQFRQSSLPEIVAEVLLESVDALSADRLISRSLWSKCRPYIFGASPGGAAILMHSSAPRRASSTCLPICSVKDFIKHEFSIKGAKPLCYEYLELLSNSNQSRRAYKRLDPAEVHGLLARHRDRRAHLENAGLNNDGRTHDWVPAVEDELRQDAQLAGEHGDVFELLPFRFDSIVSPFDERVAQVVDDVGSENLHARDCPPQLLRLALHLHVEGQNDRPTWRGIRVNDWFHLH</sequence>